<gene>
    <name evidence="1" type="ORF">G9U52_14825</name>
</gene>
<dbReference type="Pfam" id="PF14038">
    <property type="entry name" value="YqzE"/>
    <property type="match status" value="1"/>
</dbReference>
<reference evidence="1" key="1">
    <citation type="submission" date="2020-03" db="EMBL/GenBank/DDBJ databases">
        <title>Draft sequencing of Paenibacilllus sp. S3N08.</title>
        <authorList>
            <person name="Kim D.-U."/>
        </authorList>
    </citation>
    <scope>NUCLEOTIDE SEQUENCE</scope>
    <source>
        <strain evidence="1">S3N08</strain>
    </source>
</reference>
<name>A0ABX0J6W1_9BACL</name>
<protein>
    <submittedName>
        <fullName evidence="1">YqzE family protein</fullName>
    </submittedName>
</protein>
<proteinExistence type="predicted"/>
<comment type="caution">
    <text evidence="1">The sequence shown here is derived from an EMBL/GenBank/DDBJ whole genome shotgun (WGS) entry which is preliminary data.</text>
</comment>
<dbReference type="Proteomes" id="UP001165962">
    <property type="component" value="Unassembled WGS sequence"/>
</dbReference>
<dbReference type="RefSeq" id="WP_166150852.1">
    <property type="nucleotide sequence ID" value="NZ_JAAOIW010000005.1"/>
</dbReference>
<accession>A0ABX0J6W1</accession>
<evidence type="ECO:0000313" key="2">
    <source>
        <dbReference type="Proteomes" id="UP001165962"/>
    </source>
</evidence>
<sequence>MAQGIEWIKFITEKLLHYVETPKKERLQTRAIKKKSREPWQYRWFGMLPVAITMWVKGVYQKK</sequence>
<dbReference type="EMBL" id="JAAOIW010000005">
    <property type="protein sequence ID" value="NHN31111.1"/>
    <property type="molecule type" value="Genomic_DNA"/>
</dbReference>
<evidence type="ECO:0000313" key="1">
    <source>
        <dbReference type="EMBL" id="NHN31111.1"/>
    </source>
</evidence>
<keyword evidence="2" id="KW-1185">Reference proteome</keyword>
<organism evidence="1 2">
    <name type="scientific">Paenibacillus agricola</name>
    <dbReference type="NCBI Taxonomy" id="2716264"/>
    <lineage>
        <taxon>Bacteria</taxon>
        <taxon>Bacillati</taxon>
        <taxon>Bacillota</taxon>
        <taxon>Bacilli</taxon>
        <taxon>Bacillales</taxon>
        <taxon>Paenibacillaceae</taxon>
        <taxon>Paenibacillus</taxon>
    </lineage>
</organism>
<dbReference type="InterPro" id="IPR025622">
    <property type="entry name" value="YqzE"/>
</dbReference>